<keyword evidence="3 7" id="KW-0812">Transmembrane</keyword>
<dbReference type="Pfam" id="PF04420">
    <property type="entry name" value="CHD5"/>
    <property type="match status" value="1"/>
</dbReference>
<evidence type="ECO:0000256" key="7">
    <source>
        <dbReference type="SAM" id="Phobius"/>
    </source>
</evidence>
<dbReference type="PANTHER" id="PTHR42650">
    <property type="entry name" value="TAIL-ANCHORED PROTEIN INSERTION RECEPTOR WRB"/>
    <property type="match status" value="1"/>
</dbReference>
<evidence type="ECO:0000256" key="6">
    <source>
        <dbReference type="ARBA" id="ARBA00023136"/>
    </source>
</evidence>
<comment type="subcellular location">
    <subcellularLocation>
        <location evidence="1">Endoplasmic reticulum membrane</location>
    </subcellularLocation>
</comment>
<sequence length="217" mass="24705">MEETLSERGKSLAAPVIFIFVFSFHFVSNYIESCKKKNGTSDVDSQLRAEIKQLLKEASSLSQPSTFAQAAKLKRLAAAKEKELAKYQEMHNKDMDLSFGTYEKLLIISKVVSYIALILWFWQIPVTTISDQLVHPFGKLLSWRAGNSLKNHVMVGIIPWLIVSTRVSKFICRKGLKKIHVVVQQIGYLFIGKFEYILFSSGPSQALWLQFETLNLL</sequence>
<dbReference type="GO" id="GO:0043495">
    <property type="term" value="F:protein-membrane adaptor activity"/>
    <property type="evidence" value="ECO:0007669"/>
    <property type="project" value="TreeGrafter"/>
</dbReference>
<evidence type="ECO:0000313" key="8">
    <source>
        <dbReference type="EMBL" id="KAL0351461.1"/>
    </source>
</evidence>
<accession>A0AAW2P9E9</accession>
<dbReference type="GO" id="GO:0043529">
    <property type="term" value="C:GET complex"/>
    <property type="evidence" value="ECO:0007669"/>
    <property type="project" value="TreeGrafter"/>
</dbReference>
<dbReference type="EMBL" id="JACGWM010000009">
    <property type="protein sequence ID" value="KAL0351461.1"/>
    <property type="molecule type" value="Genomic_DNA"/>
</dbReference>
<feature type="transmembrane region" description="Helical" evidence="7">
    <location>
        <begin position="105"/>
        <end position="122"/>
    </location>
</feature>
<comment type="caution">
    <text evidence="8">The sequence shown here is derived from an EMBL/GenBank/DDBJ whole genome shotgun (WGS) entry which is preliminary data.</text>
</comment>
<evidence type="ECO:0000256" key="2">
    <source>
        <dbReference type="ARBA" id="ARBA00010799"/>
    </source>
</evidence>
<dbReference type="PANTHER" id="PTHR42650:SF1">
    <property type="entry name" value="GUIDED ENTRY OF TAIL-ANCHORED PROTEINS FACTOR 1"/>
    <property type="match status" value="1"/>
</dbReference>
<dbReference type="GO" id="GO:0071816">
    <property type="term" value="P:tail-anchored membrane protein insertion into ER membrane"/>
    <property type="evidence" value="ECO:0007669"/>
    <property type="project" value="InterPro"/>
</dbReference>
<protein>
    <submittedName>
        <fullName evidence="8">Uncharacterized protein</fullName>
    </submittedName>
</protein>
<organism evidence="8">
    <name type="scientific">Sesamum calycinum</name>
    <dbReference type="NCBI Taxonomy" id="2727403"/>
    <lineage>
        <taxon>Eukaryota</taxon>
        <taxon>Viridiplantae</taxon>
        <taxon>Streptophyta</taxon>
        <taxon>Embryophyta</taxon>
        <taxon>Tracheophyta</taxon>
        <taxon>Spermatophyta</taxon>
        <taxon>Magnoliopsida</taxon>
        <taxon>eudicotyledons</taxon>
        <taxon>Gunneridae</taxon>
        <taxon>Pentapetalae</taxon>
        <taxon>asterids</taxon>
        <taxon>lamiids</taxon>
        <taxon>Lamiales</taxon>
        <taxon>Pedaliaceae</taxon>
        <taxon>Sesamum</taxon>
    </lineage>
</organism>
<keyword evidence="4" id="KW-0256">Endoplasmic reticulum</keyword>
<reference evidence="8" key="1">
    <citation type="submission" date="2020-06" db="EMBL/GenBank/DDBJ databases">
        <authorList>
            <person name="Li T."/>
            <person name="Hu X."/>
            <person name="Zhang T."/>
            <person name="Song X."/>
            <person name="Zhang H."/>
            <person name="Dai N."/>
            <person name="Sheng W."/>
            <person name="Hou X."/>
            <person name="Wei L."/>
        </authorList>
    </citation>
    <scope>NUCLEOTIDE SEQUENCE</scope>
    <source>
        <strain evidence="8">KEN8</strain>
        <tissue evidence="8">Leaf</tissue>
    </source>
</reference>
<dbReference type="AlphaFoldDB" id="A0AAW2P9E9"/>
<dbReference type="InterPro" id="IPR028945">
    <property type="entry name" value="Get1"/>
</dbReference>
<evidence type="ECO:0000256" key="3">
    <source>
        <dbReference type="ARBA" id="ARBA00022692"/>
    </source>
</evidence>
<name>A0AAW2P9E9_9LAMI</name>
<reference evidence="8" key="2">
    <citation type="journal article" date="2024" name="Plant">
        <title>Genomic evolution and insights into agronomic trait innovations of Sesamum species.</title>
        <authorList>
            <person name="Miao H."/>
            <person name="Wang L."/>
            <person name="Qu L."/>
            <person name="Liu H."/>
            <person name="Sun Y."/>
            <person name="Le M."/>
            <person name="Wang Q."/>
            <person name="Wei S."/>
            <person name="Zheng Y."/>
            <person name="Lin W."/>
            <person name="Duan Y."/>
            <person name="Cao H."/>
            <person name="Xiong S."/>
            <person name="Wang X."/>
            <person name="Wei L."/>
            <person name="Li C."/>
            <person name="Ma Q."/>
            <person name="Ju M."/>
            <person name="Zhao R."/>
            <person name="Li G."/>
            <person name="Mu C."/>
            <person name="Tian Q."/>
            <person name="Mei H."/>
            <person name="Zhang T."/>
            <person name="Gao T."/>
            <person name="Zhang H."/>
        </authorList>
    </citation>
    <scope>NUCLEOTIDE SEQUENCE</scope>
    <source>
        <strain evidence="8">KEN8</strain>
    </source>
</reference>
<dbReference type="GO" id="GO:0005789">
    <property type="term" value="C:endoplasmic reticulum membrane"/>
    <property type="evidence" value="ECO:0007669"/>
    <property type="project" value="UniProtKB-SubCell"/>
</dbReference>
<keyword evidence="6 7" id="KW-0472">Membrane</keyword>
<proteinExistence type="inferred from homology"/>
<feature type="transmembrane region" description="Helical" evidence="7">
    <location>
        <begin position="12"/>
        <end position="31"/>
    </location>
</feature>
<gene>
    <name evidence="8" type="ORF">Scaly_1534800</name>
</gene>
<comment type="similarity">
    <text evidence="2">Belongs to the WRB/GET1 family.</text>
</comment>
<evidence type="ECO:0000256" key="5">
    <source>
        <dbReference type="ARBA" id="ARBA00022989"/>
    </source>
</evidence>
<evidence type="ECO:0000256" key="4">
    <source>
        <dbReference type="ARBA" id="ARBA00022824"/>
    </source>
</evidence>
<evidence type="ECO:0000256" key="1">
    <source>
        <dbReference type="ARBA" id="ARBA00004586"/>
    </source>
</evidence>
<keyword evidence="5 7" id="KW-1133">Transmembrane helix</keyword>